<accession>A0A1A8DED4</accession>
<dbReference type="AlphaFoldDB" id="A0A1A8DED4"/>
<reference evidence="1" key="2">
    <citation type="submission" date="2016-06" db="EMBL/GenBank/DDBJ databases">
        <title>The genome of a short-lived fish provides insights into sex chromosome evolution and the genetic control of aging.</title>
        <authorList>
            <person name="Reichwald K."/>
            <person name="Felder M."/>
            <person name="Petzold A."/>
            <person name="Koch P."/>
            <person name="Groth M."/>
            <person name="Platzer M."/>
        </authorList>
    </citation>
    <scope>NUCLEOTIDE SEQUENCE</scope>
    <source>
        <tissue evidence="1">Brain</tissue>
    </source>
</reference>
<protein>
    <submittedName>
        <fullName evidence="1">HASI</fullName>
    </submittedName>
</protein>
<feature type="non-terminal residue" evidence="1">
    <location>
        <position position="80"/>
    </location>
</feature>
<organism evidence="1">
    <name type="scientific">Nothobranchius kadleci</name>
    <name type="common">African annual killifish</name>
    <dbReference type="NCBI Taxonomy" id="1051664"/>
    <lineage>
        <taxon>Eukaryota</taxon>
        <taxon>Metazoa</taxon>
        <taxon>Chordata</taxon>
        <taxon>Craniata</taxon>
        <taxon>Vertebrata</taxon>
        <taxon>Euteleostomi</taxon>
        <taxon>Actinopterygii</taxon>
        <taxon>Neopterygii</taxon>
        <taxon>Teleostei</taxon>
        <taxon>Neoteleostei</taxon>
        <taxon>Acanthomorphata</taxon>
        <taxon>Ovalentaria</taxon>
        <taxon>Atherinomorphae</taxon>
        <taxon>Cyprinodontiformes</taxon>
        <taxon>Nothobranchiidae</taxon>
        <taxon>Nothobranchius</taxon>
    </lineage>
</organism>
<dbReference type="EMBL" id="HAEA01004195">
    <property type="protein sequence ID" value="SBQ32675.1"/>
    <property type="molecule type" value="Transcribed_RNA"/>
</dbReference>
<proteinExistence type="predicted"/>
<evidence type="ECO:0000313" key="1">
    <source>
        <dbReference type="EMBL" id="SBQ32675.1"/>
    </source>
</evidence>
<feature type="non-terminal residue" evidence="1">
    <location>
        <position position="1"/>
    </location>
</feature>
<sequence length="80" mass="9468">SLRPARRLKNRYNKKMDLRQEEGFYITLPSNASNEVFKNNTIASYRTDLARHINLNGRWQVGLSEITYVHSWFNLPNDRA</sequence>
<name>A0A1A8DED4_NOTKA</name>
<reference evidence="1" key="1">
    <citation type="submission" date="2016-05" db="EMBL/GenBank/DDBJ databases">
        <authorList>
            <person name="Lavstsen T."/>
            <person name="Jespersen J.S."/>
        </authorList>
    </citation>
    <scope>NUCLEOTIDE SEQUENCE</scope>
    <source>
        <tissue evidence="1">Brain</tissue>
    </source>
</reference>
<gene>
    <name evidence="1" type="primary">HASI</name>
</gene>